<sequence length="117" mass="13287">MSVEKLQPPKTVAHGMLEAIRELRHSLAGDVVDTQQCMTDPTQGCANAALKCQMLILTIVQRFTVGNFEIQSSRIKSVKLLKRIIQMFDMILVKVLAWLERKTCLEFIKNGYFNAMT</sequence>
<dbReference type="EnsemblPlants" id="AES66018">
    <property type="protein sequence ID" value="AES66018"/>
    <property type="gene ID" value="MTR_2g060610"/>
</dbReference>
<evidence type="ECO:0000313" key="3">
    <source>
        <dbReference type="Proteomes" id="UP000002051"/>
    </source>
</evidence>
<dbReference type="EMBL" id="CM001218">
    <property type="protein sequence ID" value="AES66018.1"/>
    <property type="molecule type" value="Genomic_DNA"/>
</dbReference>
<evidence type="ECO:0000313" key="1">
    <source>
        <dbReference type="EMBL" id="AES66018.1"/>
    </source>
</evidence>
<dbReference type="InterPro" id="IPR055326">
    <property type="entry name" value="MINIYO"/>
</dbReference>
<reference evidence="1 3" key="1">
    <citation type="journal article" date="2011" name="Nature">
        <title>The Medicago genome provides insight into the evolution of rhizobial symbioses.</title>
        <authorList>
            <person name="Young N.D."/>
            <person name="Debelle F."/>
            <person name="Oldroyd G.E."/>
            <person name="Geurts R."/>
            <person name="Cannon S.B."/>
            <person name="Udvardi M.K."/>
            <person name="Benedito V.A."/>
            <person name="Mayer K.F."/>
            <person name="Gouzy J."/>
            <person name="Schoof H."/>
            <person name="Van de Peer Y."/>
            <person name="Proost S."/>
            <person name="Cook D.R."/>
            <person name="Meyers B.C."/>
            <person name="Spannagl M."/>
            <person name="Cheung F."/>
            <person name="De Mita S."/>
            <person name="Krishnakumar V."/>
            <person name="Gundlach H."/>
            <person name="Zhou S."/>
            <person name="Mudge J."/>
            <person name="Bharti A.K."/>
            <person name="Murray J.D."/>
            <person name="Naoumkina M.A."/>
            <person name="Rosen B."/>
            <person name="Silverstein K.A."/>
            <person name="Tang H."/>
            <person name="Rombauts S."/>
            <person name="Zhao P.X."/>
            <person name="Zhou P."/>
            <person name="Barbe V."/>
            <person name="Bardou P."/>
            <person name="Bechner M."/>
            <person name="Bellec A."/>
            <person name="Berger A."/>
            <person name="Berges H."/>
            <person name="Bidwell S."/>
            <person name="Bisseling T."/>
            <person name="Choisne N."/>
            <person name="Couloux A."/>
            <person name="Denny R."/>
            <person name="Deshpande S."/>
            <person name="Dai X."/>
            <person name="Doyle J.J."/>
            <person name="Dudez A.M."/>
            <person name="Farmer A.D."/>
            <person name="Fouteau S."/>
            <person name="Franken C."/>
            <person name="Gibelin C."/>
            <person name="Gish J."/>
            <person name="Goldstein S."/>
            <person name="Gonzalez A.J."/>
            <person name="Green P.J."/>
            <person name="Hallab A."/>
            <person name="Hartog M."/>
            <person name="Hua A."/>
            <person name="Humphray S.J."/>
            <person name="Jeong D.H."/>
            <person name="Jing Y."/>
            <person name="Jocker A."/>
            <person name="Kenton S.M."/>
            <person name="Kim D.J."/>
            <person name="Klee K."/>
            <person name="Lai H."/>
            <person name="Lang C."/>
            <person name="Lin S."/>
            <person name="Macmil S.L."/>
            <person name="Magdelenat G."/>
            <person name="Matthews L."/>
            <person name="McCorrison J."/>
            <person name="Monaghan E.L."/>
            <person name="Mun J.H."/>
            <person name="Najar F.Z."/>
            <person name="Nicholson C."/>
            <person name="Noirot C."/>
            <person name="O'Bleness M."/>
            <person name="Paule C.R."/>
            <person name="Poulain J."/>
            <person name="Prion F."/>
            <person name="Qin B."/>
            <person name="Qu C."/>
            <person name="Retzel E.F."/>
            <person name="Riddle C."/>
            <person name="Sallet E."/>
            <person name="Samain S."/>
            <person name="Samson N."/>
            <person name="Sanders I."/>
            <person name="Saurat O."/>
            <person name="Scarpelli C."/>
            <person name="Schiex T."/>
            <person name="Segurens B."/>
            <person name="Severin A.J."/>
            <person name="Sherrier D.J."/>
            <person name="Shi R."/>
            <person name="Sims S."/>
            <person name="Singer S.R."/>
            <person name="Sinharoy S."/>
            <person name="Sterck L."/>
            <person name="Viollet A."/>
            <person name="Wang B.B."/>
            <person name="Wang K."/>
            <person name="Wang M."/>
            <person name="Wang X."/>
            <person name="Warfsmann J."/>
            <person name="Weissenbach J."/>
            <person name="White D.D."/>
            <person name="White J.D."/>
            <person name="Wiley G.B."/>
            <person name="Wincker P."/>
            <person name="Xing Y."/>
            <person name="Yang L."/>
            <person name="Yao Z."/>
            <person name="Ying F."/>
            <person name="Zhai J."/>
            <person name="Zhou L."/>
            <person name="Zuber A."/>
            <person name="Denarie J."/>
            <person name="Dixon R.A."/>
            <person name="May G.D."/>
            <person name="Schwartz D.C."/>
            <person name="Rogers J."/>
            <person name="Quetier F."/>
            <person name="Town C.D."/>
            <person name="Roe B.A."/>
        </authorList>
    </citation>
    <scope>NUCLEOTIDE SEQUENCE [LARGE SCALE GENOMIC DNA]</scope>
    <source>
        <strain evidence="1">A17</strain>
        <strain evidence="2 3">cv. Jemalong A17</strain>
    </source>
</reference>
<keyword evidence="3" id="KW-1185">Reference proteome</keyword>
<dbReference type="PANTHER" id="PTHR47605:SF2">
    <property type="entry name" value="TRANSCRIPTIONAL ELONGATION REGULATOR MINIYO"/>
    <property type="match status" value="1"/>
</dbReference>
<dbReference type="STRING" id="3880.G7IIZ2"/>
<name>G7IIZ2_MEDTR</name>
<reference evidence="1 3" key="2">
    <citation type="journal article" date="2014" name="BMC Genomics">
        <title>An improved genome release (version Mt4.0) for the model legume Medicago truncatula.</title>
        <authorList>
            <person name="Tang H."/>
            <person name="Krishnakumar V."/>
            <person name="Bidwell S."/>
            <person name="Rosen B."/>
            <person name="Chan A."/>
            <person name="Zhou S."/>
            <person name="Gentzbittel L."/>
            <person name="Childs K.L."/>
            <person name="Yandell M."/>
            <person name="Gundlach H."/>
            <person name="Mayer K.F."/>
            <person name="Schwartz D.C."/>
            <person name="Town C.D."/>
        </authorList>
    </citation>
    <scope>GENOME REANNOTATION</scope>
    <source>
        <strain evidence="2 3">cv. Jemalong A17</strain>
    </source>
</reference>
<dbReference type="AlphaFoldDB" id="G7IIZ2"/>
<gene>
    <name evidence="1" type="ordered locus">MTR_2g060610</name>
</gene>
<dbReference type="Proteomes" id="UP000002051">
    <property type="component" value="Chromosome 2"/>
</dbReference>
<organism evidence="1 3">
    <name type="scientific">Medicago truncatula</name>
    <name type="common">Barrel medic</name>
    <name type="synonym">Medicago tribuloides</name>
    <dbReference type="NCBI Taxonomy" id="3880"/>
    <lineage>
        <taxon>Eukaryota</taxon>
        <taxon>Viridiplantae</taxon>
        <taxon>Streptophyta</taxon>
        <taxon>Embryophyta</taxon>
        <taxon>Tracheophyta</taxon>
        <taxon>Spermatophyta</taxon>
        <taxon>Magnoliopsida</taxon>
        <taxon>eudicotyledons</taxon>
        <taxon>Gunneridae</taxon>
        <taxon>Pentapetalae</taxon>
        <taxon>rosids</taxon>
        <taxon>fabids</taxon>
        <taxon>Fabales</taxon>
        <taxon>Fabaceae</taxon>
        <taxon>Papilionoideae</taxon>
        <taxon>50 kb inversion clade</taxon>
        <taxon>NPAAA clade</taxon>
        <taxon>Hologalegina</taxon>
        <taxon>IRL clade</taxon>
        <taxon>Trifolieae</taxon>
        <taxon>Medicago</taxon>
    </lineage>
</organism>
<reference evidence="2" key="3">
    <citation type="submission" date="2015-04" db="UniProtKB">
        <authorList>
            <consortium name="EnsemblPlants"/>
        </authorList>
    </citation>
    <scope>IDENTIFICATION</scope>
    <source>
        <strain evidence="2">cv. Jemalong A17</strain>
    </source>
</reference>
<dbReference type="PANTHER" id="PTHR47605">
    <property type="entry name" value="TRANSCRIPTIONAL ELONGATION REGULATOR MINIYO"/>
    <property type="match status" value="1"/>
</dbReference>
<protein>
    <submittedName>
        <fullName evidence="1 2">Uncharacterized protein</fullName>
    </submittedName>
</protein>
<accession>G7IIZ2</accession>
<dbReference type="HOGENOM" id="CLU_2088404_0_0_1"/>
<dbReference type="PaxDb" id="3880-AES66018"/>
<proteinExistence type="predicted"/>
<evidence type="ECO:0000313" key="2">
    <source>
        <dbReference type="EnsemblPlants" id="AES66018"/>
    </source>
</evidence>